<reference evidence="2" key="1">
    <citation type="journal article" date="2022" name="Mol. Ecol. Resour.">
        <title>The genomes of chicory, endive, great burdock and yacon provide insights into Asteraceae palaeo-polyploidization history and plant inulin production.</title>
        <authorList>
            <person name="Fan W."/>
            <person name="Wang S."/>
            <person name="Wang H."/>
            <person name="Wang A."/>
            <person name="Jiang F."/>
            <person name="Liu H."/>
            <person name="Zhao H."/>
            <person name="Xu D."/>
            <person name="Zhang Y."/>
        </authorList>
    </citation>
    <scope>NUCLEOTIDE SEQUENCE [LARGE SCALE GENOMIC DNA]</scope>
    <source>
        <strain evidence="2">cv. Niubang</strain>
    </source>
</reference>
<organism evidence="1 2">
    <name type="scientific">Arctium lappa</name>
    <name type="common">Greater burdock</name>
    <name type="synonym">Lappa major</name>
    <dbReference type="NCBI Taxonomy" id="4217"/>
    <lineage>
        <taxon>Eukaryota</taxon>
        <taxon>Viridiplantae</taxon>
        <taxon>Streptophyta</taxon>
        <taxon>Embryophyta</taxon>
        <taxon>Tracheophyta</taxon>
        <taxon>Spermatophyta</taxon>
        <taxon>Magnoliopsida</taxon>
        <taxon>eudicotyledons</taxon>
        <taxon>Gunneridae</taxon>
        <taxon>Pentapetalae</taxon>
        <taxon>asterids</taxon>
        <taxon>campanulids</taxon>
        <taxon>Asterales</taxon>
        <taxon>Asteraceae</taxon>
        <taxon>Carduoideae</taxon>
        <taxon>Cardueae</taxon>
        <taxon>Arctiinae</taxon>
        <taxon>Arctium</taxon>
    </lineage>
</organism>
<keyword evidence="2" id="KW-1185">Reference proteome</keyword>
<accession>A0ACB8XI93</accession>
<proteinExistence type="predicted"/>
<evidence type="ECO:0000313" key="1">
    <source>
        <dbReference type="EMBL" id="KAI3667113.1"/>
    </source>
</evidence>
<comment type="caution">
    <text evidence="1">The sequence shown here is derived from an EMBL/GenBank/DDBJ whole genome shotgun (WGS) entry which is preliminary data.</text>
</comment>
<protein>
    <submittedName>
        <fullName evidence="1">Uncharacterized protein</fullName>
    </submittedName>
</protein>
<gene>
    <name evidence="1" type="ORF">L6452_42161</name>
</gene>
<name>A0ACB8XI93_ARCLA</name>
<dbReference type="Proteomes" id="UP001055879">
    <property type="component" value="Linkage Group LG17"/>
</dbReference>
<dbReference type="EMBL" id="CM042063">
    <property type="protein sequence ID" value="KAI3667113.1"/>
    <property type="molecule type" value="Genomic_DNA"/>
</dbReference>
<evidence type="ECO:0000313" key="2">
    <source>
        <dbReference type="Proteomes" id="UP001055879"/>
    </source>
</evidence>
<sequence length="613" mass="69544">MHSSCTKMHALEKKLYSLVQSEQTIHLNKPKKNKEHWGIGYVKPHCLKKGIKEVPALYDYTSMLVSHRIAKLKVFNTKLSKEDEANEIEKRKKSSKVHLPFYYAKLNNSYDYPNNEKKSLSTDYFQSYSVKEMEAKPVIGKLYVPSLVLESKISKLENSLSDKRLLIEIQQKVFLTVMKNVVFTKASTSDDMFGSSNEGFNFLNSNGGSDECFEQFDFNLKLPNHSSFIKQSLGQTSMPINSANSTKVDRSVFVKAKIAKGKNISKHSQKPNNTGNPKKKHSFVAQKSNSPVSHVSDLSKQRPETSLSKDVLIADIAGLNSKPAVSHKQYSMKQLFQLSLSARKSSIYDKHVSISCQDSEDWFGNYHVHSSHTNSSHSFQKKRGPNLKWVPKSNANTVGPKFQWVPKANSVLQTSHTWFLDSGCSKHMTGQKEILSNFKDKYCGTVRFGNDQLSPIMGYGQFCDKDLEVNFKAKRCSVRNEEGEELLVGTRESDLYTINLPDVQTDKYINNLVSGKLVKGLPKLKYEREHLCTACEKGMMKRAPHKPNPEPSTSAPLELLHMDLCGPMRTQSLGGKKYILVIVDDYSRYTWVKFLRSKDETPDVLITFLKTTR</sequence>
<reference evidence="1 2" key="2">
    <citation type="journal article" date="2022" name="Mol. Ecol. Resour.">
        <title>The genomes of chicory, endive, great burdock and yacon provide insights into Asteraceae paleo-polyploidization history and plant inulin production.</title>
        <authorList>
            <person name="Fan W."/>
            <person name="Wang S."/>
            <person name="Wang H."/>
            <person name="Wang A."/>
            <person name="Jiang F."/>
            <person name="Liu H."/>
            <person name="Zhao H."/>
            <person name="Xu D."/>
            <person name="Zhang Y."/>
        </authorList>
    </citation>
    <scope>NUCLEOTIDE SEQUENCE [LARGE SCALE GENOMIC DNA]</scope>
    <source>
        <strain evidence="2">cv. Niubang</strain>
    </source>
</reference>